<dbReference type="RefSeq" id="WP_083496366.1">
    <property type="nucleotide sequence ID" value="NZ_KQ758903.1"/>
</dbReference>
<keyword evidence="2" id="KW-0560">Oxidoreductase</keyword>
<dbReference type="InterPro" id="IPR002347">
    <property type="entry name" value="SDR_fam"/>
</dbReference>
<comment type="caution">
    <text evidence="4">The sequence shown here is derived from an EMBL/GenBank/DDBJ whole genome shotgun (WGS) entry which is preliminary data.</text>
</comment>
<dbReference type="InterPro" id="IPR036291">
    <property type="entry name" value="NAD(P)-bd_dom_sf"/>
</dbReference>
<dbReference type="PRINTS" id="PR00080">
    <property type="entry name" value="SDRFAMILY"/>
</dbReference>
<dbReference type="AlphaFoldDB" id="A0A0W0GIA2"/>
<dbReference type="CDD" id="cd05233">
    <property type="entry name" value="SDR_c"/>
    <property type="match status" value="1"/>
</dbReference>
<name>A0A0W0GIA2_9CHLR</name>
<dbReference type="SUPFAM" id="SSF51735">
    <property type="entry name" value="NAD(P)-binding Rossmann-fold domains"/>
    <property type="match status" value="1"/>
</dbReference>
<dbReference type="GO" id="GO:0016616">
    <property type="term" value="F:oxidoreductase activity, acting on the CH-OH group of donors, NAD or NADP as acceptor"/>
    <property type="evidence" value="ECO:0007669"/>
    <property type="project" value="TreeGrafter"/>
</dbReference>
<dbReference type="OrthoDB" id="5786478at2"/>
<dbReference type="PANTHER" id="PTHR42760:SF133">
    <property type="entry name" value="3-OXOACYL-[ACYL-CARRIER-PROTEIN] REDUCTASE"/>
    <property type="match status" value="1"/>
</dbReference>
<dbReference type="Pfam" id="PF00106">
    <property type="entry name" value="adh_short"/>
    <property type="match status" value="1"/>
</dbReference>
<evidence type="ECO:0000256" key="1">
    <source>
        <dbReference type="ARBA" id="ARBA00006484"/>
    </source>
</evidence>
<proteinExistence type="inferred from homology"/>
<accession>A0A0W0GIA2</accession>
<evidence type="ECO:0000256" key="2">
    <source>
        <dbReference type="ARBA" id="ARBA00023002"/>
    </source>
</evidence>
<sequence>MKSLNSKTVVVTGSSRGIGLAIAKACAVAGANVVLSSRNINNLWKPINELRGRGFSVQGFQADVKNEAEISSLFESSKLAFGKIDVWINNAGVAGGYRTLQSMTPTEIQEVINTNLMGTLYACRLMIPYFVSMGGGTIINIGGRGGHGNPSPFQAPYAASKAAITSLTRSLAAENKGKPVSINCFFPGMVETDIYKDVMTCPETDSKMGLMPILLKAFATPIDRVQKVTLEMCCFRPGKITGKCYSAERPERFLRALRALPDFLSYSKTKPR</sequence>
<dbReference type="GO" id="GO:0006633">
    <property type="term" value="P:fatty acid biosynthetic process"/>
    <property type="evidence" value="ECO:0007669"/>
    <property type="project" value="TreeGrafter"/>
</dbReference>
<protein>
    <recommendedName>
        <fullName evidence="6">Short-chain dehydrogenase</fullName>
    </recommendedName>
</protein>
<gene>
    <name evidence="4" type="ORF">DEALK_11420</name>
</gene>
<dbReference type="Gene3D" id="3.40.50.720">
    <property type="entry name" value="NAD(P)-binding Rossmann-like Domain"/>
    <property type="match status" value="1"/>
</dbReference>
<dbReference type="PRINTS" id="PR00081">
    <property type="entry name" value="GDHRDH"/>
</dbReference>
<reference evidence="4 5" key="1">
    <citation type="submission" date="2015-06" db="EMBL/GenBank/DDBJ databases">
        <title>Genome sequence of the organohalide-respiring Dehalogenimonas alkenigignens type strain (IP3-3T).</title>
        <authorList>
            <person name="Key T.A."/>
            <person name="Richmond D.P."/>
            <person name="Bowman K.S."/>
            <person name="Cho Y.-J."/>
            <person name="Chun J."/>
            <person name="da Costa M.S."/>
            <person name="Rainey F.A."/>
            <person name="Moe W.M."/>
        </authorList>
    </citation>
    <scope>NUCLEOTIDE SEQUENCE [LARGE SCALE GENOMIC DNA]</scope>
    <source>
        <strain evidence="4 5">IP3-3</strain>
    </source>
</reference>
<comment type="similarity">
    <text evidence="1 3">Belongs to the short-chain dehydrogenases/reductases (SDR) family.</text>
</comment>
<evidence type="ECO:0000313" key="4">
    <source>
        <dbReference type="EMBL" id="KTB48297.1"/>
    </source>
</evidence>
<keyword evidence="5" id="KW-1185">Reference proteome</keyword>
<dbReference type="PANTHER" id="PTHR42760">
    <property type="entry name" value="SHORT-CHAIN DEHYDROGENASES/REDUCTASES FAMILY MEMBER"/>
    <property type="match status" value="1"/>
</dbReference>
<dbReference type="GO" id="GO:0048038">
    <property type="term" value="F:quinone binding"/>
    <property type="evidence" value="ECO:0007669"/>
    <property type="project" value="TreeGrafter"/>
</dbReference>
<evidence type="ECO:0000313" key="5">
    <source>
        <dbReference type="Proteomes" id="UP000053947"/>
    </source>
</evidence>
<evidence type="ECO:0008006" key="6">
    <source>
        <dbReference type="Google" id="ProtNLM"/>
    </source>
</evidence>
<dbReference type="EMBL" id="LFDV01000002">
    <property type="protein sequence ID" value="KTB48297.1"/>
    <property type="molecule type" value="Genomic_DNA"/>
</dbReference>
<evidence type="ECO:0000256" key="3">
    <source>
        <dbReference type="RuleBase" id="RU000363"/>
    </source>
</evidence>
<organism evidence="4 5">
    <name type="scientific">Dehalogenimonas alkenigignens</name>
    <dbReference type="NCBI Taxonomy" id="1217799"/>
    <lineage>
        <taxon>Bacteria</taxon>
        <taxon>Bacillati</taxon>
        <taxon>Chloroflexota</taxon>
        <taxon>Dehalococcoidia</taxon>
        <taxon>Dehalococcoidales</taxon>
        <taxon>Dehalococcoidaceae</taxon>
        <taxon>Dehalogenimonas</taxon>
    </lineage>
</organism>
<dbReference type="STRING" id="1217799.DEALK_11420"/>
<dbReference type="Proteomes" id="UP000053947">
    <property type="component" value="Unassembled WGS sequence"/>
</dbReference>